<dbReference type="OMA" id="SACIYSP"/>
<dbReference type="Pfam" id="PF12697">
    <property type="entry name" value="Abhydrolase_6"/>
    <property type="match status" value="1"/>
</dbReference>
<dbReference type="STRING" id="432359.A0A125YYI4"/>
<dbReference type="VEuPathDB" id="ToxoDB:TGVEG_230905"/>
<accession>A0A125YYI4</accession>
<dbReference type="GO" id="GO:0016787">
    <property type="term" value="F:hydrolase activity"/>
    <property type="evidence" value="ECO:0007669"/>
    <property type="project" value="UniProtKB-KW"/>
</dbReference>
<dbReference type="SUPFAM" id="SSF53474">
    <property type="entry name" value="alpha/beta-Hydrolases"/>
    <property type="match status" value="1"/>
</dbReference>
<dbReference type="AlphaFoldDB" id="A0A125YYI4"/>
<feature type="compositionally biased region" description="Basic and acidic residues" evidence="1">
    <location>
        <begin position="514"/>
        <end position="528"/>
    </location>
</feature>
<feature type="region of interest" description="Disordered" evidence="1">
    <location>
        <begin position="694"/>
        <end position="817"/>
    </location>
</feature>
<evidence type="ECO:0000256" key="1">
    <source>
        <dbReference type="SAM" id="MobiDB-lite"/>
    </source>
</evidence>
<gene>
    <name evidence="3" type="ORF">TGVEG_230905</name>
</gene>
<feature type="domain" description="AB hydrolase-1" evidence="2">
    <location>
        <begin position="821"/>
        <end position="1045"/>
    </location>
</feature>
<feature type="compositionally biased region" description="Basic residues" evidence="1">
    <location>
        <begin position="803"/>
        <end position="815"/>
    </location>
</feature>
<dbReference type="PANTHER" id="PTHR43689">
    <property type="entry name" value="HYDROLASE"/>
    <property type="match status" value="1"/>
</dbReference>
<sequence length="1102" mass="121533">MSGHSIMSIQDGRFAGTFSPRCSLPSPPSSLLSSPSFASTSSLPSSSPSSLSSSPSLSSLPRSPALDLRRREERTDWGEEREPERRKREPERREREPERREREAERSERELSGLLHTNTGSDRRERRSRPLQTVFEGDPAQLHEMERTGREREDERSIRSPPPLYAYRADARPPNFSEVAHGPAPFLRLLPHPCALCGPQLHAPKADFFDPDAFCLFGKRHSQRHEGDDLCLLQTSPCSASKRHPHRLLCAFERRKRLYVSALSAQTERRRLLPLLALSEPLTWGALSLPSFSRREKRNFFSSSLPKGTPTLEAEGPRCETNGFRAGEKQTLSSWTIRVHSQRKLKFQPAAASSSFSSSASSSCTLFSSSVCHSCSRSSAFVRRLPGQSVHARQRETHALFSLFSNFALFAHPFGDSPAGGLLAGLLRESPRRGASYAQALFVDEVSSELLACYTSAPHHPPGFATASCATIAASGDPPQIGREKQDARDMGRGPRNACREHPRAGTPDNGSARGDETQDRRRVERGESATCRSASSRAFLERFLVGTGAGHLSLGGLRKETLGRPRLHRDGREKVLSTRGGTTQGSGDESGRREKNAKNAWRLETSSVRNEKSAKDTQSLTREIGGERHGNACEGGVPERSSAERLSTEATGWNDKPEALERRECTLSAAAKELTYPPLSVSRNGRDRIFYTTVVSPPSQEESARGERVNSRRRRLRQNGLPRFGHSARWSVAAARPASRARTASAQGETRSLSPSFSPPATCGAPESQRGPRERSTQADAPGQADELFASARTRAREEKKKGGRRKESKKLRDKHSPLDPGLFTFYNVDLVGFGKSACIYSPTDYSRREQAERVVKDVIFANKLPAVHLVGHSFGSLVAAEVARILPLGSVKSVLLLAPAYFESTRQAMQILTATHFPAAHSIAHPIVAFFILKIGRLLRPVLEPIFNAVVPKDELPQLSVADLFSIDPDAMVGTILSIVKERLEETLQTLQDRRIRITVVHGTGDGVIPIRQSQVLAERYSNIQLRPVKDFVHHFPSSHSHFTAHLLHQEVLRYREASCVRTSMRSHSVATAVGCAADPSLSFSSRNSLYTGSACTESL</sequence>
<evidence type="ECO:0000313" key="4">
    <source>
        <dbReference type="Proteomes" id="UP000002226"/>
    </source>
</evidence>
<dbReference type="PANTHER" id="PTHR43689:SF8">
    <property type="entry name" value="ALPHA_BETA-HYDROLASES SUPERFAMILY PROTEIN"/>
    <property type="match status" value="1"/>
</dbReference>
<protein>
    <submittedName>
        <fullName evidence="3">Hydrolase, alpha/beta fold family protein</fullName>
    </submittedName>
</protein>
<evidence type="ECO:0000313" key="3">
    <source>
        <dbReference type="EMBL" id="ESS35609.1"/>
    </source>
</evidence>
<feature type="compositionally biased region" description="Basic and acidic residues" evidence="1">
    <location>
        <begin position="67"/>
        <end position="111"/>
    </location>
</feature>
<feature type="compositionally biased region" description="Basic and acidic residues" evidence="1">
    <location>
        <begin position="564"/>
        <end position="577"/>
    </location>
</feature>
<keyword evidence="3" id="KW-0378">Hydrolase</keyword>
<dbReference type="Gene3D" id="3.40.50.1820">
    <property type="entry name" value="alpha/beta hydrolase"/>
    <property type="match status" value="1"/>
</dbReference>
<feature type="compositionally biased region" description="Low complexity" evidence="1">
    <location>
        <begin position="19"/>
        <end position="66"/>
    </location>
</feature>
<name>A0A125YYI4_TOXGV</name>
<proteinExistence type="predicted"/>
<feature type="region of interest" description="Disordered" evidence="1">
    <location>
        <begin position="475"/>
        <end position="533"/>
    </location>
</feature>
<evidence type="ECO:0000259" key="2">
    <source>
        <dbReference type="Pfam" id="PF12697"/>
    </source>
</evidence>
<feature type="compositionally biased region" description="Basic and acidic residues" evidence="1">
    <location>
        <begin position="482"/>
        <end position="504"/>
    </location>
</feature>
<organism evidence="3 4">
    <name type="scientific">Toxoplasma gondii (strain ATCC 50861 / VEG)</name>
    <dbReference type="NCBI Taxonomy" id="432359"/>
    <lineage>
        <taxon>Eukaryota</taxon>
        <taxon>Sar</taxon>
        <taxon>Alveolata</taxon>
        <taxon>Apicomplexa</taxon>
        <taxon>Conoidasida</taxon>
        <taxon>Coccidia</taxon>
        <taxon>Eucoccidiorida</taxon>
        <taxon>Eimeriorina</taxon>
        <taxon>Sarcocystidae</taxon>
        <taxon>Toxoplasma</taxon>
    </lineage>
</organism>
<dbReference type="Proteomes" id="UP000002226">
    <property type="component" value="Unassembled WGS sequence"/>
</dbReference>
<keyword evidence="4" id="KW-1185">Reference proteome</keyword>
<feature type="region of interest" description="Disordered" evidence="1">
    <location>
        <begin position="1"/>
        <end position="166"/>
    </location>
</feature>
<feature type="compositionally biased region" description="Low complexity" evidence="1">
    <location>
        <begin position="719"/>
        <end position="747"/>
    </location>
</feature>
<dbReference type="InterPro" id="IPR029058">
    <property type="entry name" value="AB_hydrolase_fold"/>
</dbReference>
<dbReference type="OrthoDB" id="333818at2759"/>
<feature type="compositionally biased region" description="Polar residues" evidence="1">
    <location>
        <begin position="748"/>
        <end position="757"/>
    </location>
</feature>
<dbReference type="InterPro" id="IPR000073">
    <property type="entry name" value="AB_hydrolase_1"/>
</dbReference>
<comment type="caution">
    <text evidence="3">The sequence shown here is derived from an EMBL/GenBank/DDBJ whole genome shotgun (WGS) entry which is preliminary data.</text>
</comment>
<reference evidence="3" key="1">
    <citation type="submission" date="2007-03" db="EMBL/GenBank/DDBJ databases">
        <authorList>
            <person name="Paulsen I."/>
        </authorList>
    </citation>
    <scope>NUCLEOTIDE SEQUENCE</scope>
    <source>
        <strain evidence="3">VEG</strain>
    </source>
</reference>
<feature type="region of interest" description="Disordered" evidence="1">
    <location>
        <begin position="564"/>
        <end position="658"/>
    </location>
</feature>
<feature type="compositionally biased region" description="Basic and acidic residues" evidence="1">
    <location>
        <begin position="141"/>
        <end position="158"/>
    </location>
</feature>
<dbReference type="EMBL" id="AAYL02000022">
    <property type="protein sequence ID" value="ESS35609.1"/>
    <property type="molecule type" value="Genomic_DNA"/>
</dbReference>